<name>A0A0P1BT40_9BASI</name>
<dbReference type="EMBL" id="CCYA01000290">
    <property type="protein sequence ID" value="CEH19279.1"/>
    <property type="molecule type" value="Genomic_DNA"/>
</dbReference>
<keyword evidence="2" id="KW-1185">Reference proteome</keyword>
<dbReference type="AlphaFoldDB" id="A0A0P1BT40"/>
<dbReference type="Proteomes" id="UP000054845">
    <property type="component" value="Unassembled WGS sequence"/>
</dbReference>
<evidence type="ECO:0000313" key="1">
    <source>
        <dbReference type="EMBL" id="CEH19279.1"/>
    </source>
</evidence>
<organism evidence="1 2">
    <name type="scientific">Ceraceosorus bombacis</name>
    <dbReference type="NCBI Taxonomy" id="401625"/>
    <lineage>
        <taxon>Eukaryota</taxon>
        <taxon>Fungi</taxon>
        <taxon>Dikarya</taxon>
        <taxon>Basidiomycota</taxon>
        <taxon>Ustilaginomycotina</taxon>
        <taxon>Exobasidiomycetes</taxon>
        <taxon>Ceraceosorales</taxon>
        <taxon>Ceraceosoraceae</taxon>
        <taxon>Ceraceosorus</taxon>
    </lineage>
</organism>
<reference evidence="1 2" key="1">
    <citation type="submission" date="2014-09" db="EMBL/GenBank/DDBJ databases">
        <authorList>
            <person name="Magalhaes I.L.F."/>
            <person name="Oliveira U."/>
            <person name="Santos F.R."/>
            <person name="Vidigal T.H.D.A."/>
            <person name="Brescovit A.D."/>
            <person name="Santos A.J."/>
        </authorList>
    </citation>
    <scope>NUCLEOTIDE SEQUENCE [LARGE SCALE GENOMIC DNA]</scope>
</reference>
<proteinExistence type="predicted"/>
<protein>
    <submittedName>
        <fullName evidence="1">Uncharacterized protein</fullName>
    </submittedName>
</protein>
<sequence>MSASFELLADALLSNANLLAFSFAASFKLPATAPPPLPSVTTLQTKESRPMPLSHTLTFTMPLELRRISPKEV</sequence>
<evidence type="ECO:0000313" key="2">
    <source>
        <dbReference type="Proteomes" id="UP000054845"/>
    </source>
</evidence>
<accession>A0A0P1BT40</accession>